<name>A0A0C4DR39_MAGP6</name>
<dbReference type="GO" id="GO:0003723">
    <property type="term" value="F:RNA binding"/>
    <property type="evidence" value="ECO:0007669"/>
    <property type="project" value="UniProtKB-KW"/>
</dbReference>
<feature type="compositionally biased region" description="Basic and acidic residues" evidence="1">
    <location>
        <begin position="1575"/>
        <end position="1585"/>
    </location>
</feature>
<gene>
    <name evidence="3" type="ORF">MAPG_02340</name>
</gene>
<keyword evidence="3" id="KW-0696">RNA-directed RNA polymerase</keyword>
<feature type="compositionally biased region" description="Basic and acidic residues" evidence="1">
    <location>
        <begin position="1"/>
        <end position="10"/>
    </location>
</feature>
<keyword evidence="5" id="KW-1185">Reference proteome</keyword>
<feature type="compositionally biased region" description="Low complexity" evidence="1">
    <location>
        <begin position="11"/>
        <end position="30"/>
    </location>
</feature>
<reference evidence="4" key="5">
    <citation type="submission" date="2015-06" db="UniProtKB">
        <authorList>
            <consortium name="EnsemblFungi"/>
        </authorList>
    </citation>
    <scope>IDENTIFICATION</scope>
    <source>
        <strain evidence="4">ATCC 64411</strain>
    </source>
</reference>
<dbReference type="STRING" id="644358.A0A0C4DR39"/>
<dbReference type="GO" id="GO:0003968">
    <property type="term" value="F:RNA-directed RNA polymerase activity"/>
    <property type="evidence" value="ECO:0007669"/>
    <property type="project" value="UniProtKB-KW"/>
</dbReference>
<proteinExistence type="predicted"/>
<evidence type="ECO:0000313" key="3">
    <source>
        <dbReference type="EMBL" id="KLU83276.1"/>
    </source>
</evidence>
<dbReference type="InterPro" id="IPR007855">
    <property type="entry name" value="RDRP"/>
</dbReference>
<dbReference type="EMBL" id="ADBL01000588">
    <property type="status" value="NOT_ANNOTATED_CDS"/>
    <property type="molecule type" value="Genomic_DNA"/>
</dbReference>
<sequence length="1652" mass="186125">MTINDVERHLAPPASGRRSRASQSSFGLTPLPSPTDTPPSRASPVPSSQSSHGGGTSLPQTPSGQIDPAWRIPSVSPTPRHVNPHIQGGRPDLSYGPPRQPGHPGARNGPLLPRRSANVQLCPPPENWKLFSSMSISLIRLPLDITTWDIWRALQSRVNLIMIDIIERRECCRARVKMEPPDLGNLPWADDGSLEIPYGKRRIFTTRVEIDPYGFYGGDSIASPLNRAVPSEVKLAPAVVRFGIMIAKTKMMIRAALRPLPAGNPFKLVVDFKRRCIKLQFSVALNETKGKATLRRIHEYKVEIRFSELSKLMRVDQDTDTCNLVIPLECPPVFYREVDNKQDTHNEERKLWTEYDTWWRQCNIMDDPRLMKETPLSLNEEHRQVIDLGRWTTYCIELSKGQWHPIEGYLGDFNIRTHTEVDFQFSAPEDDPVVMWKYLDRAADLDQDGHMLEILSDSDRINLPWEVRYQLEVCISRRHLLESSITVEFLQELSKMRPREARMVLEYPIDRRVKFYDPMRLLQETREIRYAPDVHPELLPEYCMMMRKAVVTPSTVYLTSPTVETTNRVLRHYYDLRDRFMRVQFTDELPRGRINATHDQRVNDELYTRVYRVLKNGIFIGDRHYQFLAFGNSQMRESSAYFFAPVGGVTCDSIRAWMGNFSHIRNVGKYAARLGQCFSTTRNINGTSLPWIKTIPDIEANGYCFSDGVGKISGLWSSVIASQLKLSTCPSAFQFRMGGRKGVLTVWPDLKNLEIHVRPSQEKFQTEHSRLEIIRCSQHSVATLNRQTIPILSALGIEDRVFEEMLADQLANYDKAMEDPIAAVSLLKLYVDENQMTYTLAQLIMAGLMKSQEPFVWTMMRLWRAWSIKSLKEKARIVVEKGAFVLGCVDETGKLRGHHAHVSTGPNQRPRLNHSELPQIFLQVPDGPDGIYKVITGTCVVGRNPSLHPGDLRVVEAVNVPELRHLRDVVVFPKTGDRDIPSMCSGGDLDGDDYFVFWDERLVPPPEERNCPPMCYTAENSKELDRDVTADDLRGFFVIYMKNHSLPTIAHAHLAQADCLGVKDRVCIELARLHSQAVDYPKTGILAVVPRGLMPKHYPHFMEKAKNRTYRSGKILGKLYDKVHQASFHPAYEMPFDARILNKYKLDADMLRKARQLKTKYDQAMRRIMGQADIETEFEVFSAFVLSRPRVGNAYKHQENVGRESATLKSLFRQKCIEAAAELAGGTKMSSSWLRQDVEALGPFVVAMYKITDEEIRIALHECKSRGAKPNPKSMPLISFPWIFDTVLVQIATSVGNKPPSSVEVAGDNEATTITTGLASANAVGSTPGPAAVTGPVTFGDLKQVELSSRLHDLDEEDIVEMDYVRFRDGRVVHRGVILDLFHADEDGYMEEHDPDFMPLPSGEDEIVDTPLIDVSEEKAEVPLLIDLADPSDNTPADSSEESDAGSSHGTVGRSDSDQEHGDVNLIQFSPERPHYPSFAPPPLRRPMRLPSRPRYNLDAPSPRRRQPTTPSSLNYDDDDDALVFDDAAATADDKQNSGGCSVGLGKLKVPVPSRSSVSDLSAALEATTVQTQAQEHKDKDKASMKEGSVNPALITHTQTAAEGGYGSTTTPNSEEQDDSDTDDRYFKRDVVVVKNTALSRLGSMFEDIDSE</sequence>
<reference evidence="3" key="2">
    <citation type="submission" date="2010-05" db="EMBL/GenBank/DDBJ databases">
        <title>The Genome Sequence of Magnaporthe poae strain ATCC 64411.</title>
        <authorList>
            <consortium name="The Broad Institute Genome Sequencing Platform"/>
            <consortium name="Broad Institute Genome Sequencing Center for Infectious Disease"/>
            <person name="Ma L.-J."/>
            <person name="Dead R."/>
            <person name="Young S."/>
            <person name="Zeng Q."/>
            <person name="Koehrsen M."/>
            <person name="Alvarado L."/>
            <person name="Berlin A."/>
            <person name="Chapman S.B."/>
            <person name="Chen Z."/>
            <person name="Freedman E."/>
            <person name="Gellesch M."/>
            <person name="Goldberg J."/>
            <person name="Griggs A."/>
            <person name="Gujja S."/>
            <person name="Heilman E.R."/>
            <person name="Heiman D."/>
            <person name="Hepburn T."/>
            <person name="Howarth C."/>
            <person name="Jen D."/>
            <person name="Larson L."/>
            <person name="Mehta T."/>
            <person name="Neiman D."/>
            <person name="Pearson M."/>
            <person name="Roberts A."/>
            <person name="Saif S."/>
            <person name="Shea T."/>
            <person name="Shenoy N."/>
            <person name="Sisk P."/>
            <person name="Stolte C."/>
            <person name="Sykes S."/>
            <person name="Walk T."/>
            <person name="White J."/>
            <person name="Yandava C."/>
            <person name="Haas B."/>
            <person name="Nusbaum C."/>
            <person name="Birren B."/>
        </authorList>
    </citation>
    <scope>NUCLEOTIDE SEQUENCE</scope>
    <source>
        <strain evidence="3">ATCC 64411</strain>
    </source>
</reference>
<feature type="domain" description="RDRP core" evidence="2">
    <location>
        <begin position="551"/>
        <end position="1123"/>
    </location>
</feature>
<keyword evidence="3" id="KW-0808">Transferase</keyword>
<dbReference type="EnsemblFungi" id="MAPG_02340T0">
    <property type="protein sequence ID" value="MAPG_02340T0"/>
    <property type="gene ID" value="MAPG_02340"/>
</dbReference>
<dbReference type="GO" id="GO:0031380">
    <property type="term" value="C:nuclear RNA-directed RNA polymerase complex"/>
    <property type="evidence" value="ECO:0007669"/>
    <property type="project" value="TreeGrafter"/>
</dbReference>
<keyword evidence="3" id="KW-0548">Nucleotidyltransferase</keyword>
<reference evidence="3" key="3">
    <citation type="submission" date="2011-03" db="EMBL/GenBank/DDBJ databases">
        <title>Annotation of Magnaporthe poae ATCC 64411.</title>
        <authorList>
            <person name="Ma L.-J."/>
            <person name="Dead R."/>
            <person name="Young S.K."/>
            <person name="Zeng Q."/>
            <person name="Gargeya S."/>
            <person name="Fitzgerald M."/>
            <person name="Haas B."/>
            <person name="Abouelleil A."/>
            <person name="Alvarado L."/>
            <person name="Arachchi H.M."/>
            <person name="Berlin A."/>
            <person name="Brown A."/>
            <person name="Chapman S.B."/>
            <person name="Chen Z."/>
            <person name="Dunbar C."/>
            <person name="Freedman E."/>
            <person name="Gearin G."/>
            <person name="Gellesch M."/>
            <person name="Goldberg J."/>
            <person name="Griggs A."/>
            <person name="Gujja S."/>
            <person name="Heiman D."/>
            <person name="Howarth C."/>
            <person name="Larson L."/>
            <person name="Lui A."/>
            <person name="MacDonald P.J.P."/>
            <person name="Mehta T."/>
            <person name="Montmayeur A."/>
            <person name="Murphy C."/>
            <person name="Neiman D."/>
            <person name="Pearson M."/>
            <person name="Priest M."/>
            <person name="Roberts A."/>
            <person name="Saif S."/>
            <person name="Shea T."/>
            <person name="Shenoy N."/>
            <person name="Sisk P."/>
            <person name="Stolte C."/>
            <person name="Sykes S."/>
            <person name="Yandava C."/>
            <person name="Wortman J."/>
            <person name="Nusbaum C."/>
            <person name="Birren B."/>
        </authorList>
    </citation>
    <scope>NUCLEOTIDE SEQUENCE</scope>
    <source>
        <strain evidence="3">ATCC 64411</strain>
    </source>
</reference>
<reference evidence="4" key="4">
    <citation type="journal article" date="2015" name="G3 (Bethesda)">
        <title>Genome sequences of three phytopathogenic species of the Magnaporthaceae family of fungi.</title>
        <authorList>
            <person name="Okagaki L.H."/>
            <person name="Nunes C.C."/>
            <person name="Sailsbery J."/>
            <person name="Clay B."/>
            <person name="Brown D."/>
            <person name="John T."/>
            <person name="Oh Y."/>
            <person name="Young N."/>
            <person name="Fitzgerald M."/>
            <person name="Haas B.J."/>
            <person name="Zeng Q."/>
            <person name="Young S."/>
            <person name="Adiconis X."/>
            <person name="Fan L."/>
            <person name="Levin J.Z."/>
            <person name="Mitchell T.K."/>
            <person name="Okubara P.A."/>
            <person name="Farman M.L."/>
            <person name="Kohn L.M."/>
            <person name="Birren B."/>
            <person name="Ma L.-J."/>
            <person name="Dean R.A."/>
        </authorList>
    </citation>
    <scope>NUCLEOTIDE SEQUENCE</scope>
    <source>
        <strain evidence="4">ATCC 64411 / 73-15</strain>
    </source>
</reference>
<dbReference type="EMBL" id="GL876967">
    <property type="protein sequence ID" value="KLU83276.1"/>
    <property type="molecule type" value="Genomic_DNA"/>
</dbReference>
<feature type="compositionally biased region" description="Low complexity" evidence="1">
    <location>
        <begin position="38"/>
        <end position="51"/>
    </location>
</feature>
<dbReference type="CDD" id="cd22541">
    <property type="entry name" value="SP5_N"/>
    <property type="match status" value="1"/>
</dbReference>
<organism evidence="4 5">
    <name type="scientific">Magnaporthiopsis poae (strain ATCC 64411 / 73-15)</name>
    <name type="common">Kentucky bluegrass fungus</name>
    <name type="synonym">Magnaporthe poae</name>
    <dbReference type="NCBI Taxonomy" id="644358"/>
    <lineage>
        <taxon>Eukaryota</taxon>
        <taxon>Fungi</taxon>
        <taxon>Dikarya</taxon>
        <taxon>Ascomycota</taxon>
        <taxon>Pezizomycotina</taxon>
        <taxon>Sordariomycetes</taxon>
        <taxon>Sordariomycetidae</taxon>
        <taxon>Magnaporthales</taxon>
        <taxon>Magnaporthaceae</taxon>
        <taxon>Magnaporthiopsis</taxon>
    </lineage>
</organism>
<dbReference type="PANTHER" id="PTHR23079">
    <property type="entry name" value="RNA-DEPENDENT RNA POLYMERASE"/>
    <property type="match status" value="1"/>
</dbReference>
<feature type="region of interest" description="Disordered" evidence="1">
    <location>
        <begin position="1"/>
        <end position="114"/>
    </location>
</feature>
<dbReference type="PANTHER" id="PTHR23079:SF55">
    <property type="entry name" value="RNA-DIRECTED RNA POLYMERASE"/>
    <property type="match status" value="1"/>
</dbReference>
<dbReference type="Proteomes" id="UP000011715">
    <property type="component" value="Unassembled WGS sequence"/>
</dbReference>
<protein>
    <submittedName>
        <fullName evidence="3">RNA-dependent RNA polymerase 1</fullName>
    </submittedName>
</protein>
<evidence type="ECO:0000259" key="2">
    <source>
        <dbReference type="Pfam" id="PF05183"/>
    </source>
</evidence>
<evidence type="ECO:0000313" key="5">
    <source>
        <dbReference type="Proteomes" id="UP000011715"/>
    </source>
</evidence>
<dbReference type="eggNOG" id="KOG0988">
    <property type="taxonomic scope" value="Eukaryota"/>
</dbReference>
<dbReference type="VEuPathDB" id="FungiDB:MAPG_02340"/>
<feature type="region of interest" description="Disordered" evidence="1">
    <location>
        <begin position="1428"/>
        <end position="1626"/>
    </location>
</feature>
<reference evidence="5" key="1">
    <citation type="submission" date="2010-05" db="EMBL/GenBank/DDBJ databases">
        <title>The genome sequence of Magnaporthe poae strain ATCC 64411.</title>
        <authorList>
            <person name="Ma L.-J."/>
            <person name="Dead R."/>
            <person name="Young S."/>
            <person name="Zeng Q."/>
            <person name="Koehrsen M."/>
            <person name="Alvarado L."/>
            <person name="Berlin A."/>
            <person name="Chapman S.B."/>
            <person name="Chen Z."/>
            <person name="Freedman E."/>
            <person name="Gellesch M."/>
            <person name="Goldberg J."/>
            <person name="Griggs A."/>
            <person name="Gujja S."/>
            <person name="Heilman E.R."/>
            <person name="Heiman D."/>
            <person name="Hepburn T."/>
            <person name="Howarth C."/>
            <person name="Jen D."/>
            <person name="Larson L."/>
            <person name="Mehta T."/>
            <person name="Neiman D."/>
            <person name="Pearson M."/>
            <person name="Roberts A."/>
            <person name="Saif S."/>
            <person name="Shea T."/>
            <person name="Shenoy N."/>
            <person name="Sisk P."/>
            <person name="Stolte C."/>
            <person name="Sykes S."/>
            <person name="Walk T."/>
            <person name="White J."/>
            <person name="Yandava C."/>
            <person name="Haas B."/>
            <person name="Nusbaum C."/>
            <person name="Birren B."/>
        </authorList>
    </citation>
    <scope>NUCLEOTIDE SEQUENCE [LARGE SCALE GENOMIC DNA]</scope>
    <source>
        <strain evidence="5">ATCC 64411 / 73-15</strain>
    </source>
</reference>
<dbReference type="Pfam" id="PF05183">
    <property type="entry name" value="RdRP"/>
    <property type="match status" value="1"/>
</dbReference>
<evidence type="ECO:0000256" key="1">
    <source>
        <dbReference type="SAM" id="MobiDB-lite"/>
    </source>
</evidence>
<accession>A0A0C4DR39</accession>
<dbReference type="OrthoDB" id="6513042at2759"/>
<dbReference type="OMA" id="AFVMSKP"/>
<dbReference type="InterPro" id="IPR057596">
    <property type="entry name" value="RDRP_core"/>
</dbReference>
<evidence type="ECO:0000313" key="4">
    <source>
        <dbReference type="EnsemblFungi" id="MAPG_02340T0"/>
    </source>
</evidence>
<dbReference type="GO" id="GO:0030422">
    <property type="term" value="P:siRNA processing"/>
    <property type="evidence" value="ECO:0007669"/>
    <property type="project" value="TreeGrafter"/>
</dbReference>